<dbReference type="InterPro" id="IPR036390">
    <property type="entry name" value="WH_DNA-bd_sf"/>
</dbReference>
<dbReference type="AlphaFoldDB" id="A0A1H8YU81"/>
<dbReference type="SUPFAM" id="SSF53850">
    <property type="entry name" value="Periplasmic binding protein-like II"/>
    <property type="match status" value="1"/>
</dbReference>
<dbReference type="PRINTS" id="PR00039">
    <property type="entry name" value="HTHLYSR"/>
</dbReference>
<dbReference type="Gene3D" id="3.40.190.10">
    <property type="entry name" value="Periplasmic binding protein-like II"/>
    <property type="match status" value="2"/>
</dbReference>
<accession>A0A1H8YU81</accession>
<dbReference type="Proteomes" id="UP000199055">
    <property type="component" value="Unassembled WGS sequence"/>
</dbReference>
<dbReference type="STRING" id="403935.SAMN05216481_10136"/>
<dbReference type="InterPro" id="IPR036388">
    <property type="entry name" value="WH-like_DNA-bd_sf"/>
</dbReference>
<dbReference type="PANTHER" id="PTHR30346:SF0">
    <property type="entry name" value="HCA OPERON TRANSCRIPTIONAL ACTIVATOR HCAR"/>
    <property type="match status" value="1"/>
</dbReference>
<proteinExistence type="inferred from homology"/>
<keyword evidence="4" id="KW-0804">Transcription</keyword>
<feature type="domain" description="HTH lysR-type" evidence="5">
    <location>
        <begin position="19"/>
        <end position="76"/>
    </location>
</feature>
<evidence type="ECO:0000313" key="7">
    <source>
        <dbReference type="Proteomes" id="UP000199055"/>
    </source>
</evidence>
<dbReference type="Pfam" id="PF00126">
    <property type="entry name" value="HTH_1"/>
    <property type="match status" value="1"/>
</dbReference>
<keyword evidence="2" id="KW-0805">Transcription regulation</keyword>
<gene>
    <name evidence="6" type="ORF">SAMN05216481_10136</name>
</gene>
<dbReference type="EMBL" id="FOET01000001">
    <property type="protein sequence ID" value="SEP55653.1"/>
    <property type="molecule type" value="Genomic_DNA"/>
</dbReference>
<dbReference type="GO" id="GO:0003677">
    <property type="term" value="F:DNA binding"/>
    <property type="evidence" value="ECO:0007669"/>
    <property type="project" value="UniProtKB-KW"/>
</dbReference>
<organism evidence="6 7">
    <name type="scientific">Streptomyces radiopugnans</name>
    <dbReference type="NCBI Taxonomy" id="403935"/>
    <lineage>
        <taxon>Bacteria</taxon>
        <taxon>Bacillati</taxon>
        <taxon>Actinomycetota</taxon>
        <taxon>Actinomycetes</taxon>
        <taxon>Kitasatosporales</taxon>
        <taxon>Streptomycetaceae</taxon>
        <taxon>Streptomyces</taxon>
    </lineage>
</organism>
<sequence>MWLAIDALPLSPWGVPRDTDPRLLRAFVAVADELNFTRAAARVFVAQQSLSRDIRRLEEQLGTVLFVRTTRRVSLTPEGERLLPYAQRVLAAHDELNAAAVREERPLIVDVGAPAATGQRVLDEARLLAPDLEFVARYHSGLIGAAAEIRDGVLDVSFGRVAGLEPALLGVLDHRLIRYEKVAVLLPEGHRLARLPRVPLDALAGETLYAGAGNPETAEWTDYARRLFAGRGIGLAAPFPKIEGEAEFTRVVRRRGWSVLASEAFAALPGMVLRPLVDPVPLSPVSMVWRRGLRHPGLEVLRAAVRRLGEAGRWRERPHGSWLPEPDARVLGVAAPPVR</sequence>
<dbReference type="InterPro" id="IPR005119">
    <property type="entry name" value="LysR_subst-bd"/>
</dbReference>
<keyword evidence="7" id="KW-1185">Reference proteome</keyword>
<name>A0A1H8YU81_9ACTN</name>
<dbReference type="FunFam" id="1.10.10.10:FF:000001">
    <property type="entry name" value="LysR family transcriptional regulator"/>
    <property type="match status" value="1"/>
</dbReference>
<reference evidence="6 7" key="1">
    <citation type="submission" date="2016-10" db="EMBL/GenBank/DDBJ databases">
        <authorList>
            <person name="de Groot N.N."/>
        </authorList>
    </citation>
    <scope>NUCLEOTIDE SEQUENCE [LARGE SCALE GENOMIC DNA]</scope>
    <source>
        <strain evidence="6 7">CGMCC 4.3519</strain>
    </source>
</reference>
<evidence type="ECO:0000313" key="6">
    <source>
        <dbReference type="EMBL" id="SEP55653.1"/>
    </source>
</evidence>
<keyword evidence="3 6" id="KW-0238">DNA-binding</keyword>
<protein>
    <submittedName>
        <fullName evidence="6">DNA-binding transcriptional regulator, LysR family</fullName>
    </submittedName>
</protein>
<dbReference type="Pfam" id="PF03466">
    <property type="entry name" value="LysR_substrate"/>
    <property type="match status" value="1"/>
</dbReference>
<evidence type="ECO:0000256" key="1">
    <source>
        <dbReference type="ARBA" id="ARBA00009437"/>
    </source>
</evidence>
<evidence type="ECO:0000256" key="4">
    <source>
        <dbReference type="ARBA" id="ARBA00023163"/>
    </source>
</evidence>
<dbReference type="SUPFAM" id="SSF46785">
    <property type="entry name" value="Winged helix' DNA-binding domain"/>
    <property type="match status" value="1"/>
</dbReference>
<dbReference type="GO" id="GO:0032993">
    <property type="term" value="C:protein-DNA complex"/>
    <property type="evidence" value="ECO:0007669"/>
    <property type="project" value="TreeGrafter"/>
</dbReference>
<dbReference type="GO" id="GO:0003700">
    <property type="term" value="F:DNA-binding transcription factor activity"/>
    <property type="evidence" value="ECO:0007669"/>
    <property type="project" value="InterPro"/>
</dbReference>
<dbReference type="PROSITE" id="PS50931">
    <property type="entry name" value="HTH_LYSR"/>
    <property type="match status" value="1"/>
</dbReference>
<comment type="similarity">
    <text evidence="1">Belongs to the LysR transcriptional regulatory family.</text>
</comment>
<evidence type="ECO:0000256" key="3">
    <source>
        <dbReference type="ARBA" id="ARBA00023125"/>
    </source>
</evidence>
<evidence type="ECO:0000259" key="5">
    <source>
        <dbReference type="PROSITE" id="PS50931"/>
    </source>
</evidence>
<dbReference type="PANTHER" id="PTHR30346">
    <property type="entry name" value="TRANSCRIPTIONAL DUAL REGULATOR HCAR-RELATED"/>
    <property type="match status" value="1"/>
</dbReference>
<dbReference type="Gene3D" id="1.10.10.10">
    <property type="entry name" value="Winged helix-like DNA-binding domain superfamily/Winged helix DNA-binding domain"/>
    <property type="match status" value="1"/>
</dbReference>
<evidence type="ECO:0000256" key="2">
    <source>
        <dbReference type="ARBA" id="ARBA00023015"/>
    </source>
</evidence>
<dbReference type="InterPro" id="IPR000847">
    <property type="entry name" value="LysR_HTH_N"/>
</dbReference>